<keyword evidence="2 3" id="KW-0539">Nucleus</keyword>
<dbReference type="AlphaFoldDB" id="A0A8S1H207"/>
<reference evidence="5" key="1">
    <citation type="submission" date="2020-10" db="EMBL/GenBank/DDBJ databases">
        <authorList>
            <person name="Kikuchi T."/>
        </authorList>
    </citation>
    <scope>NUCLEOTIDE SEQUENCE</scope>
    <source>
        <strain evidence="5">NKZ352</strain>
    </source>
</reference>
<feature type="domain" description="Homeobox" evidence="4">
    <location>
        <begin position="76"/>
        <end position="130"/>
    </location>
</feature>
<gene>
    <name evidence="5" type="ORF">CAUJ_LOCUS4637</name>
</gene>
<sequence>MDWPYVHLEVRRLSVDEEPQPLPSVPTATAPLSLYHTHFNHFHMAAHPEQPENVGQQQQPPPPVVHYDAGSDYGAVSKRRFRTNFTEAQAFFLEEAFRESHYPDHKAKKEMAVHLNLPEDRITLQERGNRSGNCSTSFSPENNYSYCIPSAESIISTSSPFDPSTVAQNNPYLLMPHSAHQG</sequence>
<feature type="DNA-binding region" description="Homeobox" evidence="2">
    <location>
        <begin position="78"/>
        <end position="131"/>
    </location>
</feature>
<keyword evidence="2 3" id="KW-0371">Homeobox</keyword>
<dbReference type="GO" id="GO:0000977">
    <property type="term" value="F:RNA polymerase II transcription regulatory region sequence-specific DNA binding"/>
    <property type="evidence" value="ECO:0007669"/>
    <property type="project" value="TreeGrafter"/>
</dbReference>
<dbReference type="Pfam" id="PF00046">
    <property type="entry name" value="Homeodomain"/>
    <property type="match status" value="1"/>
</dbReference>
<name>A0A8S1H207_9PELO</name>
<dbReference type="PANTHER" id="PTHR24329">
    <property type="entry name" value="HOMEOBOX PROTEIN ARISTALESS"/>
    <property type="match status" value="1"/>
</dbReference>
<dbReference type="InterPro" id="IPR050649">
    <property type="entry name" value="Paired_Homeobox_TFs"/>
</dbReference>
<dbReference type="Proteomes" id="UP000835052">
    <property type="component" value="Unassembled WGS sequence"/>
</dbReference>
<evidence type="ECO:0000256" key="3">
    <source>
        <dbReference type="RuleBase" id="RU000682"/>
    </source>
</evidence>
<dbReference type="GO" id="GO:0005634">
    <property type="term" value="C:nucleus"/>
    <property type="evidence" value="ECO:0007669"/>
    <property type="project" value="UniProtKB-SubCell"/>
</dbReference>
<dbReference type="CDD" id="cd00086">
    <property type="entry name" value="homeodomain"/>
    <property type="match status" value="1"/>
</dbReference>
<dbReference type="SMART" id="SM00389">
    <property type="entry name" value="HOX"/>
    <property type="match status" value="1"/>
</dbReference>
<dbReference type="InterPro" id="IPR009057">
    <property type="entry name" value="Homeodomain-like_sf"/>
</dbReference>
<accession>A0A8S1H207</accession>
<dbReference type="PROSITE" id="PS50071">
    <property type="entry name" value="HOMEOBOX_2"/>
    <property type="match status" value="1"/>
</dbReference>
<protein>
    <recommendedName>
        <fullName evidence="4">Homeobox domain-containing protein</fullName>
    </recommendedName>
</protein>
<dbReference type="EMBL" id="CAJGYM010000009">
    <property type="protein sequence ID" value="CAD6188718.1"/>
    <property type="molecule type" value="Genomic_DNA"/>
</dbReference>
<evidence type="ECO:0000256" key="1">
    <source>
        <dbReference type="ARBA" id="ARBA00004123"/>
    </source>
</evidence>
<keyword evidence="6" id="KW-1185">Reference proteome</keyword>
<evidence type="ECO:0000313" key="6">
    <source>
        <dbReference type="Proteomes" id="UP000835052"/>
    </source>
</evidence>
<comment type="subcellular location">
    <subcellularLocation>
        <location evidence="1 2 3">Nucleus</location>
    </subcellularLocation>
</comment>
<organism evidence="5 6">
    <name type="scientific">Caenorhabditis auriculariae</name>
    <dbReference type="NCBI Taxonomy" id="2777116"/>
    <lineage>
        <taxon>Eukaryota</taxon>
        <taxon>Metazoa</taxon>
        <taxon>Ecdysozoa</taxon>
        <taxon>Nematoda</taxon>
        <taxon>Chromadorea</taxon>
        <taxon>Rhabditida</taxon>
        <taxon>Rhabditina</taxon>
        <taxon>Rhabditomorpha</taxon>
        <taxon>Rhabditoidea</taxon>
        <taxon>Rhabditidae</taxon>
        <taxon>Peloderinae</taxon>
        <taxon>Caenorhabditis</taxon>
    </lineage>
</organism>
<dbReference type="OrthoDB" id="6159439at2759"/>
<evidence type="ECO:0000259" key="4">
    <source>
        <dbReference type="PROSITE" id="PS50071"/>
    </source>
</evidence>
<keyword evidence="2 3" id="KW-0238">DNA-binding</keyword>
<comment type="caution">
    <text evidence="5">The sequence shown here is derived from an EMBL/GenBank/DDBJ whole genome shotgun (WGS) entry which is preliminary data.</text>
</comment>
<proteinExistence type="predicted"/>
<dbReference type="SUPFAM" id="SSF46689">
    <property type="entry name" value="Homeodomain-like"/>
    <property type="match status" value="1"/>
</dbReference>
<dbReference type="InterPro" id="IPR001356">
    <property type="entry name" value="HD"/>
</dbReference>
<dbReference type="GO" id="GO:0000981">
    <property type="term" value="F:DNA-binding transcription factor activity, RNA polymerase II-specific"/>
    <property type="evidence" value="ECO:0007669"/>
    <property type="project" value="TreeGrafter"/>
</dbReference>
<dbReference type="Gene3D" id="1.10.10.60">
    <property type="entry name" value="Homeodomain-like"/>
    <property type="match status" value="1"/>
</dbReference>
<dbReference type="PANTHER" id="PTHR24329:SF556">
    <property type="entry name" value="HOMEOBOX PROTEIN DSC-1"/>
    <property type="match status" value="1"/>
</dbReference>
<evidence type="ECO:0000256" key="2">
    <source>
        <dbReference type="PROSITE-ProRule" id="PRU00108"/>
    </source>
</evidence>
<evidence type="ECO:0000313" key="5">
    <source>
        <dbReference type="EMBL" id="CAD6188718.1"/>
    </source>
</evidence>